<feature type="transmembrane region" description="Helical" evidence="8">
    <location>
        <begin position="51"/>
        <end position="68"/>
    </location>
</feature>
<feature type="transmembrane region" description="Helical" evidence="8">
    <location>
        <begin position="104"/>
        <end position="124"/>
    </location>
</feature>
<evidence type="ECO:0000313" key="10">
    <source>
        <dbReference type="EMBL" id="SCG48069.1"/>
    </source>
</evidence>
<reference evidence="11" key="1">
    <citation type="submission" date="2016-06" db="EMBL/GenBank/DDBJ databases">
        <authorList>
            <person name="Varghese N."/>
            <person name="Submissions Spin"/>
        </authorList>
    </citation>
    <scope>NUCLEOTIDE SEQUENCE [LARGE SCALE GENOMIC DNA]</scope>
    <source>
        <strain evidence="11">DSM 45647</strain>
    </source>
</reference>
<feature type="domain" description="Major facilitator superfamily (MFS) profile" evidence="9">
    <location>
        <begin position="13"/>
        <end position="460"/>
    </location>
</feature>
<dbReference type="EMBL" id="FMDM01000003">
    <property type="protein sequence ID" value="SCG48069.1"/>
    <property type="molecule type" value="Genomic_DNA"/>
</dbReference>
<feature type="transmembrane region" description="Helical" evidence="8">
    <location>
        <begin position="401"/>
        <end position="421"/>
    </location>
</feature>
<evidence type="ECO:0000256" key="2">
    <source>
        <dbReference type="ARBA" id="ARBA00022448"/>
    </source>
</evidence>
<keyword evidence="3" id="KW-1003">Cell membrane</keyword>
<proteinExistence type="predicted"/>
<dbReference type="Gene3D" id="1.20.1250.20">
    <property type="entry name" value="MFS general substrate transporter like domains"/>
    <property type="match status" value="1"/>
</dbReference>
<feature type="region of interest" description="Disordered" evidence="7">
    <location>
        <begin position="494"/>
        <end position="513"/>
    </location>
</feature>
<comment type="subcellular location">
    <subcellularLocation>
        <location evidence="1">Cell membrane</location>
        <topology evidence="1">Multi-pass membrane protein</topology>
    </subcellularLocation>
</comment>
<feature type="transmembrane region" description="Helical" evidence="8">
    <location>
        <begin position="306"/>
        <end position="326"/>
    </location>
</feature>
<dbReference type="SUPFAM" id="SSF103473">
    <property type="entry name" value="MFS general substrate transporter"/>
    <property type="match status" value="1"/>
</dbReference>
<feature type="transmembrane region" description="Helical" evidence="8">
    <location>
        <begin position="362"/>
        <end position="389"/>
    </location>
</feature>
<feature type="transmembrane region" description="Helical" evidence="8">
    <location>
        <begin position="12"/>
        <end position="31"/>
    </location>
</feature>
<dbReference type="InterPro" id="IPR036259">
    <property type="entry name" value="MFS_trans_sf"/>
</dbReference>
<evidence type="ECO:0000256" key="1">
    <source>
        <dbReference type="ARBA" id="ARBA00004651"/>
    </source>
</evidence>
<dbReference type="PANTHER" id="PTHR42718:SF46">
    <property type="entry name" value="BLR6921 PROTEIN"/>
    <property type="match status" value="1"/>
</dbReference>
<evidence type="ECO:0000256" key="7">
    <source>
        <dbReference type="SAM" id="MobiDB-lite"/>
    </source>
</evidence>
<name>A0A1C5HQ13_9ACTN</name>
<feature type="compositionally biased region" description="Basic residues" evidence="7">
    <location>
        <begin position="503"/>
        <end position="513"/>
    </location>
</feature>
<dbReference type="Gene3D" id="1.20.1720.10">
    <property type="entry name" value="Multidrug resistance protein D"/>
    <property type="match status" value="1"/>
</dbReference>
<protein>
    <submittedName>
        <fullName evidence="10">Drug resistance transporter, EmrB/QacA subfamily</fullName>
    </submittedName>
</protein>
<keyword evidence="4 8" id="KW-0812">Transmembrane</keyword>
<feature type="transmembrane region" description="Helical" evidence="8">
    <location>
        <begin position="229"/>
        <end position="246"/>
    </location>
</feature>
<dbReference type="CDD" id="cd17504">
    <property type="entry name" value="MFS_MMR_MDR_like"/>
    <property type="match status" value="1"/>
</dbReference>
<dbReference type="InterPro" id="IPR011701">
    <property type="entry name" value="MFS"/>
</dbReference>
<feature type="transmembrane region" description="Helical" evidence="8">
    <location>
        <begin position="197"/>
        <end position="217"/>
    </location>
</feature>
<dbReference type="AlphaFoldDB" id="A0A1C5HQ13"/>
<sequence length="513" mass="52693">MIATFRRGSRRMTFLVLAAGTGFFAMLQSLITPVLPTIQHDLHTSPNTVTWVLTAYLLSASIFTPILGRVGDMVGKERMLVVSLAALALGCLLAAVAPSIGVLIAARVVQGIGGAVFPLSFGIIRDEFPAARVSSAVASISAVVAVGGGLGVVLAGPIVTTLGYRWLFWIPLVVVGLTALAAHRFVPRSPVRTPGRINWVSAVLLSGWLVALLLPVSKGAAWGWSSGRVIGLLVLAAVLVAGWLAVEARAANPLIDLRMMRLPAVWTTNLVALLYGASMFAVYAFLPQFAQIPTSAGYGFGASITQAGLLMLPMLVGMFAAGLLAGRLESRFSPKAQLSTGAVFNVTAAAMLTVAHDARWQVALAGGLVGLGIGLAFASMANLIVGNVPASQTGAATGMNANIRTIGGAIGAALASTVITADPQPSGLPREAGFTAGFLLLTGISLAAALAALAVPSGRRARPRRRVGPVPEVVPGVPGAPAVPAGSVGEFRLHPLAAPGPTARRRRPVPVRD</sequence>
<evidence type="ECO:0000256" key="4">
    <source>
        <dbReference type="ARBA" id="ARBA00022692"/>
    </source>
</evidence>
<feature type="transmembrane region" description="Helical" evidence="8">
    <location>
        <begin position="266"/>
        <end position="286"/>
    </location>
</feature>
<feature type="transmembrane region" description="Helical" evidence="8">
    <location>
        <begin position="166"/>
        <end position="185"/>
    </location>
</feature>
<dbReference type="STRING" id="745366.GA0070213_103419"/>
<organism evidence="10 11">
    <name type="scientific">Micromonospora humi</name>
    <dbReference type="NCBI Taxonomy" id="745366"/>
    <lineage>
        <taxon>Bacteria</taxon>
        <taxon>Bacillati</taxon>
        <taxon>Actinomycetota</taxon>
        <taxon>Actinomycetes</taxon>
        <taxon>Micromonosporales</taxon>
        <taxon>Micromonosporaceae</taxon>
        <taxon>Micromonospora</taxon>
    </lineage>
</organism>
<feature type="transmembrane region" description="Helical" evidence="8">
    <location>
        <begin position="433"/>
        <end position="455"/>
    </location>
</feature>
<dbReference type="PANTHER" id="PTHR42718">
    <property type="entry name" value="MAJOR FACILITATOR SUPERFAMILY MULTIDRUG TRANSPORTER MFSC"/>
    <property type="match status" value="1"/>
</dbReference>
<keyword evidence="6 8" id="KW-0472">Membrane</keyword>
<evidence type="ECO:0000259" key="9">
    <source>
        <dbReference type="PROSITE" id="PS50850"/>
    </source>
</evidence>
<dbReference type="InterPro" id="IPR001958">
    <property type="entry name" value="Tet-R_TetA/multi-R_MdtG-like"/>
</dbReference>
<dbReference type="Pfam" id="PF07690">
    <property type="entry name" value="MFS_1"/>
    <property type="match status" value="1"/>
</dbReference>
<evidence type="ECO:0000256" key="8">
    <source>
        <dbReference type="SAM" id="Phobius"/>
    </source>
</evidence>
<dbReference type="Proteomes" id="UP000199360">
    <property type="component" value="Unassembled WGS sequence"/>
</dbReference>
<evidence type="ECO:0000256" key="3">
    <source>
        <dbReference type="ARBA" id="ARBA00022475"/>
    </source>
</evidence>
<dbReference type="PRINTS" id="PR01035">
    <property type="entry name" value="TCRTETA"/>
</dbReference>
<accession>A0A1C5HQ13</accession>
<keyword evidence="2" id="KW-0813">Transport</keyword>
<dbReference type="GO" id="GO:0022857">
    <property type="term" value="F:transmembrane transporter activity"/>
    <property type="evidence" value="ECO:0007669"/>
    <property type="project" value="InterPro"/>
</dbReference>
<evidence type="ECO:0000313" key="11">
    <source>
        <dbReference type="Proteomes" id="UP000199360"/>
    </source>
</evidence>
<feature type="transmembrane region" description="Helical" evidence="8">
    <location>
        <begin position="80"/>
        <end position="98"/>
    </location>
</feature>
<dbReference type="InterPro" id="IPR020846">
    <property type="entry name" value="MFS_dom"/>
</dbReference>
<feature type="transmembrane region" description="Helical" evidence="8">
    <location>
        <begin position="136"/>
        <end position="160"/>
    </location>
</feature>
<keyword evidence="11" id="KW-1185">Reference proteome</keyword>
<keyword evidence="5 8" id="KW-1133">Transmembrane helix</keyword>
<dbReference type="RefSeq" id="WP_245716299.1">
    <property type="nucleotide sequence ID" value="NZ_FMDM01000003.1"/>
</dbReference>
<dbReference type="GO" id="GO:0005886">
    <property type="term" value="C:plasma membrane"/>
    <property type="evidence" value="ECO:0007669"/>
    <property type="project" value="UniProtKB-SubCell"/>
</dbReference>
<feature type="transmembrane region" description="Helical" evidence="8">
    <location>
        <begin position="338"/>
        <end position="356"/>
    </location>
</feature>
<gene>
    <name evidence="10" type="ORF">GA0070213_103419</name>
</gene>
<dbReference type="PROSITE" id="PS50850">
    <property type="entry name" value="MFS"/>
    <property type="match status" value="1"/>
</dbReference>
<evidence type="ECO:0000256" key="5">
    <source>
        <dbReference type="ARBA" id="ARBA00022989"/>
    </source>
</evidence>
<evidence type="ECO:0000256" key="6">
    <source>
        <dbReference type="ARBA" id="ARBA00023136"/>
    </source>
</evidence>